<dbReference type="InterPro" id="IPR007331">
    <property type="entry name" value="Htaa"/>
</dbReference>
<accession>A0ABP5B4Q2</accession>
<proteinExistence type="predicted"/>
<organism evidence="2 3">
    <name type="scientific">Microbacterium aoyamense</name>
    <dbReference type="NCBI Taxonomy" id="344166"/>
    <lineage>
        <taxon>Bacteria</taxon>
        <taxon>Bacillati</taxon>
        <taxon>Actinomycetota</taxon>
        <taxon>Actinomycetes</taxon>
        <taxon>Micrococcales</taxon>
        <taxon>Microbacteriaceae</taxon>
        <taxon>Microbacterium</taxon>
    </lineage>
</organism>
<sequence>MHGFVDKGEGAQMPSAIATSEAIVALSCLEWGVKSSLREYVRGLDDGRIEWDAPATEARFPCMRVGREADPDAYVFVADGAVRYFAHGGLMDITLRDITVRVVGDVLTVSVAEQHRAGSIVIAEQDGVERRIADRELVITGDAPRLTSRGVALLGSVYPRGTELDPLRIVIAR</sequence>
<protein>
    <recommendedName>
        <fullName evidence="1">Htaa domain-containing protein</fullName>
    </recommendedName>
</protein>
<dbReference type="EMBL" id="BAAAOF010000004">
    <property type="protein sequence ID" value="GAA1930858.1"/>
    <property type="molecule type" value="Genomic_DNA"/>
</dbReference>
<feature type="domain" description="Htaa" evidence="1">
    <location>
        <begin position="29"/>
        <end position="169"/>
    </location>
</feature>
<evidence type="ECO:0000259" key="1">
    <source>
        <dbReference type="Pfam" id="PF04213"/>
    </source>
</evidence>
<dbReference type="Proteomes" id="UP001501343">
    <property type="component" value="Unassembled WGS sequence"/>
</dbReference>
<gene>
    <name evidence="2" type="ORF">GCM10009775_23670</name>
</gene>
<evidence type="ECO:0000313" key="3">
    <source>
        <dbReference type="Proteomes" id="UP001501343"/>
    </source>
</evidence>
<keyword evidence="3" id="KW-1185">Reference proteome</keyword>
<dbReference type="Pfam" id="PF04213">
    <property type="entry name" value="HtaA"/>
    <property type="match status" value="1"/>
</dbReference>
<comment type="caution">
    <text evidence="2">The sequence shown here is derived from an EMBL/GenBank/DDBJ whole genome shotgun (WGS) entry which is preliminary data.</text>
</comment>
<evidence type="ECO:0000313" key="2">
    <source>
        <dbReference type="EMBL" id="GAA1930858.1"/>
    </source>
</evidence>
<reference evidence="3" key="1">
    <citation type="journal article" date="2019" name="Int. J. Syst. Evol. Microbiol.">
        <title>The Global Catalogue of Microorganisms (GCM) 10K type strain sequencing project: providing services to taxonomists for standard genome sequencing and annotation.</title>
        <authorList>
            <consortium name="The Broad Institute Genomics Platform"/>
            <consortium name="The Broad Institute Genome Sequencing Center for Infectious Disease"/>
            <person name="Wu L."/>
            <person name="Ma J."/>
        </authorList>
    </citation>
    <scope>NUCLEOTIDE SEQUENCE [LARGE SCALE GENOMIC DNA]</scope>
    <source>
        <strain evidence="3">JCM 14900</strain>
    </source>
</reference>
<name>A0ABP5B4Q2_9MICO</name>